<feature type="transmembrane region" description="Helical" evidence="1">
    <location>
        <begin position="49"/>
        <end position="69"/>
    </location>
</feature>
<keyword evidence="1" id="KW-0812">Transmembrane</keyword>
<evidence type="ECO:0000256" key="1">
    <source>
        <dbReference type="SAM" id="Phobius"/>
    </source>
</evidence>
<dbReference type="RefSeq" id="WP_093117587.1">
    <property type="nucleotide sequence ID" value="NZ_FNWJ01000002.1"/>
</dbReference>
<protein>
    <submittedName>
        <fullName evidence="2">Uncharacterized protein</fullName>
    </submittedName>
</protein>
<dbReference type="Proteomes" id="UP000222056">
    <property type="component" value="Unassembled WGS sequence"/>
</dbReference>
<dbReference type="EMBL" id="FNWJ01000002">
    <property type="protein sequence ID" value="SEH13848.1"/>
    <property type="molecule type" value="Genomic_DNA"/>
</dbReference>
<keyword evidence="1" id="KW-0472">Membrane</keyword>
<feature type="transmembrane region" description="Helical" evidence="1">
    <location>
        <begin position="21"/>
        <end position="43"/>
    </location>
</feature>
<gene>
    <name evidence="2" type="ORF">SAMN02745716_1354</name>
</gene>
<organism evidence="2 3">
    <name type="scientific">Thermoleophilum album</name>
    <dbReference type="NCBI Taxonomy" id="29539"/>
    <lineage>
        <taxon>Bacteria</taxon>
        <taxon>Bacillati</taxon>
        <taxon>Actinomycetota</taxon>
        <taxon>Thermoleophilia</taxon>
        <taxon>Thermoleophilales</taxon>
        <taxon>Thermoleophilaceae</taxon>
        <taxon>Thermoleophilum</taxon>
    </lineage>
</organism>
<name>A0A1H6FUK0_THEAL</name>
<proteinExistence type="predicted"/>
<accession>A0A1H6FUK0</accession>
<sequence length="83" mass="8816">MRDRLSRILDVAARRASGADAGPLPHFTVAAFLITGLVVVLALAPGYGLLAAVMIVHVAVTLVVLDFIMRMLDSGDRESHAPH</sequence>
<evidence type="ECO:0000313" key="3">
    <source>
        <dbReference type="Proteomes" id="UP000222056"/>
    </source>
</evidence>
<dbReference type="STRING" id="29539.SAMN02745716_1354"/>
<dbReference type="AlphaFoldDB" id="A0A1H6FUK0"/>
<evidence type="ECO:0000313" key="2">
    <source>
        <dbReference type="EMBL" id="SEH13848.1"/>
    </source>
</evidence>
<keyword evidence="3" id="KW-1185">Reference proteome</keyword>
<reference evidence="3" key="1">
    <citation type="submission" date="2016-10" db="EMBL/GenBank/DDBJ databases">
        <authorList>
            <person name="Varghese N."/>
            <person name="Submissions S."/>
        </authorList>
    </citation>
    <scope>NUCLEOTIDE SEQUENCE [LARGE SCALE GENOMIC DNA]</scope>
    <source>
        <strain evidence="3">ATCC 35263</strain>
    </source>
</reference>
<keyword evidence="1" id="KW-1133">Transmembrane helix</keyword>